<dbReference type="InterPro" id="IPR015422">
    <property type="entry name" value="PyrdxlP-dep_Trfase_small"/>
</dbReference>
<protein>
    <submittedName>
        <fullName evidence="3">Uncharacterized protein LOC106164153</fullName>
    </submittedName>
</protein>
<proteinExistence type="predicted"/>
<dbReference type="InParanoid" id="A0A1S3IGR8"/>
<evidence type="ECO:0000256" key="1">
    <source>
        <dbReference type="SAM" id="MobiDB-lite"/>
    </source>
</evidence>
<organism evidence="2 3">
    <name type="scientific">Lingula anatina</name>
    <name type="common">Brachiopod</name>
    <name type="synonym">Lingula unguis</name>
    <dbReference type="NCBI Taxonomy" id="7574"/>
    <lineage>
        <taxon>Eukaryota</taxon>
        <taxon>Metazoa</taxon>
        <taxon>Spiralia</taxon>
        <taxon>Lophotrochozoa</taxon>
        <taxon>Brachiopoda</taxon>
        <taxon>Linguliformea</taxon>
        <taxon>Lingulata</taxon>
        <taxon>Lingulida</taxon>
        <taxon>Linguloidea</taxon>
        <taxon>Lingulidae</taxon>
        <taxon>Lingula</taxon>
    </lineage>
</organism>
<dbReference type="AlphaFoldDB" id="A0A1S3IGR8"/>
<evidence type="ECO:0000313" key="3">
    <source>
        <dbReference type="RefSeq" id="XP_013397412.1"/>
    </source>
</evidence>
<sequence>MVFQLKEAIGTDFIEHKEAELCKRAYKAWEKNSNILLLGSKDVLRVPILSFLVINPESGKFLHHNFVSMLLNDMYGIQTRGGCACAGPYAQDLLQMDEEMAQRFITFLEHSDSDGQKKEPQEVMKPGFARLNLPYFYDDDTIDFVLEAVNQVASKGWRIMPLYQFDSKTGTWKHRLHQYNMQSLYDIEYVMAGLKVHKTPNSSRGSPMRATKEHYKEILKKADKLYSNATRLCGVIRCETDPDVQLGAGEKHLVWFLEPKLAKKLLMKMDKDLHVKTVDAMAENLPFFPKSYSMDNLLDIDSGSVESLDEASGTDSGVESNDFTDDDVIGSPLKYGSLSRSGKPVTDKKAKRLLPPMSNLPPQNRVHYARKLPTYTAESSGAGYLSRHLLNRAKFHGSYGDLSRTGHPGMYHSNESVHMLGGATKHPSSNGKAVKLPALKGSKEKVDKVKKDKKRPMPMTTRDLAYEAYRTQWLVLNQKQ</sequence>
<dbReference type="Proteomes" id="UP000085678">
    <property type="component" value="Unplaced"/>
</dbReference>
<dbReference type="KEGG" id="lak:106164153"/>
<dbReference type="PANTHER" id="PTHR43686:SF1">
    <property type="entry name" value="AMINOTRAN_5 DOMAIN-CONTAINING PROTEIN"/>
    <property type="match status" value="1"/>
</dbReference>
<dbReference type="RefSeq" id="XP_013397412.1">
    <property type="nucleotide sequence ID" value="XM_013541958.2"/>
</dbReference>
<feature type="region of interest" description="Disordered" evidence="1">
    <location>
        <begin position="306"/>
        <end position="364"/>
    </location>
</feature>
<dbReference type="GeneID" id="106164153"/>
<accession>A0A1S3IGR8</accession>
<name>A0A1S3IGR8_LINAN</name>
<keyword evidence="2" id="KW-1185">Reference proteome</keyword>
<dbReference type="InterPro" id="IPR015424">
    <property type="entry name" value="PyrdxlP-dep_Trfase"/>
</dbReference>
<feature type="compositionally biased region" description="Basic and acidic residues" evidence="1">
    <location>
        <begin position="441"/>
        <end position="450"/>
    </location>
</feature>
<reference evidence="3" key="1">
    <citation type="submission" date="2025-08" db="UniProtKB">
        <authorList>
            <consortium name="RefSeq"/>
        </authorList>
    </citation>
    <scope>IDENTIFICATION</scope>
    <source>
        <tissue evidence="3">Gonads</tissue>
    </source>
</reference>
<dbReference type="Gene3D" id="3.90.1150.10">
    <property type="entry name" value="Aspartate Aminotransferase, domain 1"/>
    <property type="match status" value="1"/>
</dbReference>
<dbReference type="PANTHER" id="PTHR43686">
    <property type="entry name" value="SULFURTRANSFERASE-RELATED"/>
    <property type="match status" value="1"/>
</dbReference>
<feature type="region of interest" description="Disordered" evidence="1">
    <location>
        <begin position="439"/>
        <end position="461"/>
    </location>
</feature>
<evidence type="ECO:0000313" key="2">
    <source>
        <dbReference type="Proteomes" id="UP000085678"/>
    </source>
</evidence>
<gene>
    <name evidence="3" type="primary">LOC106164153</name>
</gene>
<dbReference type="OrthoDB" id="420046at2759"/>
<dbReference type="STRING" id="7574.A0A1S3IGR8"/>
<dbReference type="SUPFAM" id="SSF53383">
    <property type="entry name" value="PLP-dependent transferases"/>
    <property type="match status" value="1"/>
</dbReference>